<evidence type="ECO:0000256" key="1">
    <source>
        <dbReference type="SAM" id="MobiDB-lite"/>
    </source>
</evidence>
<proteinExistence type="predicted"/>
<evidence type="ECO:0000313" key="3">
    <source>
        <dbReference type="EMBL" id="CAB9523922.1"/>
    </source>
</evidence>
<organism evidence="3 4">
    <name type="scientific">Seminavis robusta</name>
    <dbReference type="NCBI Taxonomy" id="568900"/>
    <lineage>
        <taxon>Eukaryota</taxon>
        <taxon>Sar</taxon>
        <taxon>Stramenopiles</taxon>
        <taxon>Ochrophyta</taxon>
        <taxon>Bacillariophyta</taxon>
        <taxon>Bacillariophyceae</taxon>
        <taxon>Bacillariophycidae</taxon>
        <taxon>Naviculales</taxon>
        <taxon>Naviculaceae</taxon>
        <taxon>Seminavis</taxon>
    </lineage>
</organism>
<feature type="region of interest" description="Disordered" evidence="1">
    <location>
        <begin position="173"/>
        <end position="194"/>
    </location>
</feature>
<keyword evidence="2" id="KW-0812">Transmembrane</keyword>
<sequence length="194" mass="19330">MMQPANTPSNATSEVDPYSPGWNQGHNASTASIPTAHAMPVDSSTSSIPSHSDYYTGPPQPGQLSEADLIAKRKEKEEKKKKGMGGAVGGAAAVAGVAGLMLVGPIVGVAAAGGAAIVAATNKGAAGSALRASGVAAAKVGSSARKLEQKTGVVKKSASGIATGVGWVAGKINKRRSQREVQREANSPATDLTS</sequence>
<name>A0A9N8EMM4_9STRA</name>
<dbReference type="Proteomes" id="UP001153069">
    <property type="component" value="Unassembled WGS sequence"/>
</dbReference>
<keyword evidence="2" id="KW-1133">Transmembrane helix</keyword>
<feature type="compositionally biased region" description="Polar residues" evidence="1">
    <location>
        <begin position="184"/>
        <end position="194"/>
    </location>
</feature>
<feature type="region of interest" description="Disordered" evidence="1">
    <location>
        <begin position="1"/>
        <end position="87"/>
    </location>
</feature>
<feature type="compositionally biased region" description="Basic and acidic residues" evidence="1">
    <location>
        <begin position="69"/>
        <end position="80"/>
    </location>
</feature>
<protein>
    <submittedName>
        <fullName evidence="3">Uncharacterized protein</fullName>
    </submittedName>
</protein>
<dbReference type="EMBL" id="CAICTM010001471">
    <property type="protein sequence ID" value="CAB9523922.1"/>
    <property type="molecule type" value="Genomic_DNA"/>
</dbReference>
<dbReference type="AlphaFoldDB" id="A0A9N8EMM4"/>
<gene>
    <name evidence="3" type="ORF">SEMRO_1473_G275560.1</name>
</gene>
<keyword evidence="2" id="KW-0472">Membrane</keyword>
<feature type="transmembrane region" description="Helical" evidence="2">
    <location>
        <begin position="83"/>
        <end position="103"/>
    </location>
</feature>
<evidence type="ECO:0000313" key="4">
    <source>
        <dbReference type="Proteomes" id="UP001153069"/>
    </source>
</evidence>
<feature type="compositionally biased region" description="Polar residues" evidence="1">
    <location>
        <begin position="1"/>
        <end position="13"/>
    </location>
</feature>
<keyword evidence="4" id="KW-1185">Reference proteome</keyword>
<comment type="caution">
    <text evidence="3">The sequence shown here is derived from an EMBL/GenBank/DDBJ whole genome shotgun (WGS) entry which is preliminary data.</text>
</comment>
<reference evidence="3" key="1">
    <citation type="submission" date="2020-06" db="EMBL/GenBank/DDBJ databases">
        <authorList>
            <consortium name="Plant Systems Biology data submission"/>
        </authorList>
    </citation>
    <scope>NUCLEOTIDE SEQUENCE</scope>
    <source>
        <strain evidence="3">D6</strain>
    </source>
</reference>
<evidence type="ECO:0000256" key="2">
    <source>
        <dbReference type="SAM" id="Phobius"/>
    </source>
</evidence>
<feature type="compositionally biased region" description="Low complexity" evidence="1">
    <location>
        <begin position="43"/>
        <end position="52"/>
    </location>
</feature>
<accession>A0A9N8EMM4</accession>
<feature type="compositionally biased region" description="Polar residues" evidence="1">
    <location>
        <begin position="21"/>
        <end position="33"/>
    </location>
</feature>